<dbReference type="AlphaFoldDB" id="A0A9X2CHR2"/>
<keyword evidence="2" id="KW-1185">Reference proteome</keyword>
<evidence type="ECO:0000313" key="1">
    <source>
        <dbReference type="EMBL" id="MCL1140281.1"/>
    </source>
</evidence>
<name>A0A9X2CHR2_9GAMM</name>
<comment type="caution">
    <text evidence="1">The sequence shown here is derived from an EMBL/GenBank/DDBJ whole genome shotgun (WGS) entry which is preliminary data.</text>
</comment>
<protein>
    <submittedName>
        <fullName evidence="1">Uncharacterized protein</fullName>
    </submittedName>
</protein>
<dbReference type="EMBL" id="JAKILB010000013">
    <property type="protein sequence ID" value="MCL1140281.1"/>
    <property type="molecule type" value="Genomic_DNA"/>
</dbReference>
<sequence>MKDFTISRLNTRLGIFKLKGVVNSDSQATQQHIRVSQLEIMGCDGWVELEVGHHHSRQIIEQLDADISAHLGL</sequence>
<proteinExistence type="predicted"/>
<evidence type="ECO:0000313" key="2">
    <source>
        <dbReference type="Proteomes" id="UP001139293"/>
    </source>
</evidence>
<dbReference type="Proteomes" id="UP001139293">
    <property type="component" value="Unassembled WGS sequence"/>
</dbReference>
<dbReference type="RefSeq" id="WP_248951316.1">
    <property type="nucleotide sequence ID" value="NZ_JAKILB010000013.1"/>
</dbReference>
<reference evidence="1" key="1">
    <citation type="submission" date="2022-01" db="EMBL/GenBank/DDBJ databases">
        <title>Whole genome-based taxonomy of the Shewanellaceae.</title>
        <authorList>
            <person name="Martin-Rodriguez A.J."/>
        </authorList>
    </citation>
    <scope>NUCLEOTIDE SEQUENCE</scope>
    <source>
        <strain evidence="1">KCTC 23973</strain>
    </source>
</reference>
<organism evidence="1 2">
    <name type="scientific">Shewanella pneumatophori</name>
    <dbReference type="NCBI Taxonomy" id="314092"/>
    <lineage>
        <taxon>Bacteria</taxon>
        <taxon>Pseudomonadati</taxon>
        <taxon>Pseudomonadota</taxon>
        <taxon>Gammaproteobacteria</taxon>
        <taxon>Alteromonadales</taxon>
        <taxon>Shewanellaceae</taxon>
        <taxon>Shewanella</taxon>
    </lineage>
</organism>
<gene>
    <name evidence="1" type="ORF">L2740_17235</name>
</gene>
<accession>A0A9X2CHR2</accession>